<comment type="caution">
    <text evidence="9">The sequence shown here is derived from an EMBL/GenBank/DDBJ whole genome shotgun (WGS) entry which is preliminary data.</text>
</comment>
<comment type="catalytic activity">
    <reaction evidence="4 7">
        <text>uridine(38/39/40) in tRNA = pseudouridine(38/39/40) in tRNA</text>
        <dbReference type="Rhea" id="RHEA:22376"/>
        <dbReference type="Rhea" id="RHEA-COMP:10085"/>
        <dbReference type="Rhea" id="RHEA-COMP:10087"/>
        <dbReference type="ChEBI" id="CHEBI:65314"/>
        <dbReference type="ChEBI" id="CHEBI:65315"/>
        <dbReference type="EC" id="5.4.99.12"/>
    </reaction>
</comment>
<comment type="subunit">
    <text evidence="4">Homodimer.</text>
</comment>
<dbReference type="Proteomes" id="UP000619457">
    <property type="component" value="Unassembled WGS sequence"/>
</dbReference>
<evidence type="ECO:0000256" key="6">
    <source>
        <dbReference type="PIRSR" id="PIRSR001430-2"/>
    </source>
</evidence>
<evidence type="ECO:0000256" key="7">
    <source>
        <dbReference type="RuleBase" id="RU003792"/>
    </source>
</evidence>
<keyword evidence="3 4" id="KW-0413">Isomerase</keyword>
<keyword evidence="10" id="KW-1185">Reference proteome</keyword>
<dbReference type="InterPro" id="IPR020095">
    <property type="entry name" value="PsdUridine_synth_TruA_C"/>
</dbReference>
<name>A0A918PL89_9BACT</name>
<dbReference type="Gene3D" id="3.30.70.580">
    <property type="entry name" value="Pseudouridine synthase I, catalytic domain, N-terminal subdomain"/>
    <property type="match status" value="1"/>
</dbReference>
<dbReference type="EC" id="5.4.99.12" evidence="4"/>
<dbReference type="InterPro" id="IPR001406">
    <property type="entry name" value="PsdUridine_synth_TruA"/>
</dbReference>
<accession>A0A918PL89</accession>
<evidence type="ECO:0000256" key="1">
    <source>
        <dbReference type="ARBA" id="ARBA00009375"/>
    </source>
</evidence>
<sequence>MNSKPFRYLFGVQYLGYKYHGWQVQPGVKTIQGLLNRCFSSWLDAANFSILGAGRTDAGVSCEHGYFELCSAREIDMDRVLEEMNSYLPVDIKLLSVKPSPSHFNIIQDVKGKEYRYYFSYGKKPHPFSSPYLVVFPEVLNLEVMKLGAELFVGSSNFQNFCTKPKEISDFQRDIDSCGLEVVGEARPEWQIDQPVYCFSVRGKGFLRNQVRLMMGALVDLGRGELDLANFQKAINGELPPGPICHKAPAEGLVLYEVWF</sequence>
<evidence type="ECO:0000256" key="3">
    <source>
        <dbReference type="ARBA" id="ARBA00023235"/>
    </source>
</evidence>
<dbReference type="Pfam" id="PF01416">
    <property type="entry name" value="PseudoU_synth_1"/>
    <property type="match status" value="1"/>
</dbReference>
<dbReference type="PANTHER" id="PTHR11142">
    <property type="entry name" value="PSEUDOURIDYLATE SYNTHASE"/>
    <property type="match status" value="1"/>
</dbReference>
<evidence type="ECO:0000256" key="4">
    <source>
        <dbReference type="HAMAP-Rule" id="MF_00171"/>
    </source>
</evidence>
<keyword evidence="2 4" id="KW-0819">tRNA processing</keyword>
<dbReference type="GO" id="GO:0160147">
    <property type="term" value="F:tRNA pseudouridine(38-40) synthase activity"/>
    <property type="evidence" value="ECO:0007669"/>
    <property type="project" value="UniProtKB-EC"/>
</dbReference>
<dbReference type="Gene3D" id="3.30.70.660">
    <property type="entry name" value="Pseudouridine synthase I, catalytic domain, C-terminal subdomain"/>
    <property type="match status" value="1"/>
</dbReference>
<feature type="binding site" evidence="4 6">
    <location>
        <position position="115"/>
    </location>
    <ligand>
        <name>substrate</name>
    </ligand>
</feature>
<comment type="caution">
    <text evidence="4">Lacks conserved residue(s) required for the propagation of feature annotation.</text>
</comment>
<dbReference type="PIRSF" id="PIRSF001430">
    <property type="entry name" value="tRNA_psdUrid_synth"/>
    <property type="match status" value="1"/>
</dbReference>
<dbReference type="SUPFAM" id="SSF55120">
    <property type="entry name" value="Pseudouridine synthase"/>
    <property type="match status" value="1"/>
</dbReference>
<evidence type="ECO:0000256" key="2">
    <source>
        <dbReference type="ARBA" id="ARBA00022694"/>
    </source>
</evidence>
<dbReference type="PANTHER" id="PTHR11142:SF5">
    <property type="entry name" value="TRNA PSEUDOURIDINE(38_39) SYNTHASE"/>
    <property type="match status" value="1"/>
</dbReference>
<proteinExistence type="inferred from homology"/>
<comment type="similarity">
    <text evidence="1 4 7">Belongs to the tRNA pseudouridine synthase TruA family.</text>
</comment>
<comment type="function">
    <text evidence="4">Formation of pseudouridine at positions 38, 39 and 40 in the anticodon stem and loop of transfer RNAs.</text>
</comment>
<reference evidence="9" key="1">
    <citation type="journal article" date="2014" name="Int. J. Syst. Evol. Microbiol.">
        <title>Complete genome sequence of Corynebacterium casei LMG S-19264T (=DSM 44701T), isolated from a smear-ripened cheese.</title>
        <authorList>
            <consortium name="US DOE Joint Genome Institute (JGI-PGF)"/>
            <person name="Walter F."/>
            <person name="Albersmeier A."/>
            <person name="Kalinowski J."/>
            <person name="Ruckert C."/>
        </authorList>
    </citation>
    <scope>NUCLEOTIDE SEQUENCE</scope>
    <source>
        <strain evidence="9">KCTC 12368</strain>
    </source>
</reference>
<evidence type="ECO:0000259" key="8">
    <source>
        <dbReference type="Pfam" id="PF01416"/>
    </source>
</evidence>
<protein>
    <recommendedName>
        <fullName evidence="4">tRNA pseudouridine synthase A</fullName>
        <ecNumber evidence="4">5.4.99.12</ecNumber>
    </recommendedName>
    <alternativeName>
        <fullName evidence="4">tRNA pseudouridine(38-40) synthase</fullName>
    </alternativeName>
    <alternativeName>
        <fullName evidence="4">tRNA pseudouridylate synthase I</fullName>
    </alternativeName>
    <alternativeName>
        <fullName evidence="4">tRNA-uridine isomerase I</fullName>
    </alternativeName>
</protein>
<evidence type="ECO:0000256" key="5">
    <source>
        <dbReference type="PIRSR" id="PIRSR001430-1"/>
    </source>
</evidence>
<dbReference type="AlphaFoldDB" id="A0A918PL89"/>
<evidence type="ECO:0000313" key="9">
    <source>
        <dbReference type="EMBL" id="GGZ15040.1"/>
    </source>
</evidence>
<dbReference type="InterPro" id="IPR020097">
    <property type="entry name" value="PsdUridine_synth_TruA_a/b_dom"/>
</dbReference>
<feature type="domain" description="Pseudouridine synthase I TruA alpha/beta" evidence="8">
    <location>
        <begin position="149"/>
        <end position="260"/>
    </location>
</feature>
<gene>
    <name evidence="4 9" type="primary">truA</name>
    <name evidence="9" type="ORF">GCM10007049_03850</name>
</gene>
<dbReference type="GO" id="GO:0031119">
    <property type="term" value="P:tRNA pseudouridine synthesis"/>
    <property type="evidence" value="ECO:0007669"/>
    <property type="project" value="UniProtKB-UniRule"/>
</dbReference>
<dbReference type="InterPro" id="IPR020103">
    <property type="entry name" value="PsdUridine_synth_cat_dom_sf"/>
</dbReference>
<dbReference type="HAMAP" id="MF_00171">
    <property type="entry name" value="TruA"/>
    <property type="match status" value="1"/>
</dbReference>
<reference evidence="9" key="2">
    <citation type="submission" date="2020-09" db="EMBL/GenBank/DDBJ databases">
        <authorList>
            <person name="Sun Q."/>
            <person name="Kim S."/>
        </authorList>
    </citation>
    <scope>NUCLEOTIDE SEQUENCE</scope>
    <source>
        <strain evidence="9">KCTC 12368</strain>
    </source>
</reference>
<dbReference type="GO" id="GO:1990481">
    <property type="term" value="P:mRNA pseudouridine synthesis"/>
    <property type="evidence" value="ECO:0007669"/>
    <property type="project" value="TreeGrafter"/>
</dbReference>
<dbReference type="GO" id="GO:0005737">
    <property type="term" value="C:cytoplasm"/>
    <property type="evidence" value="ECO:0007669"/>
    <property type="project" value="TreeGrafter"/>
</dbReference>
<dbReference type="EMBL" id="BMWX01000001">
    <property type="protein sequence ID" value="GGZ15040.1"/>
    <property type="molecule type" value="Genomic_DNA"/>
</dbReference>
<dbReference type="GO" id="GO:0003723">
    <property type="term" value="F:RNA binding"/>
    <property type="evidence" value="ECO:0007669"/>
    <property type="project" value="InterPro"/>
</dbReference>
<organism evidence="9 10">
    <name type="scientific">Echinicola pacifica</name>
    <dbReference type="NCBI Taxonomy" id="346377"/>
    <lineage>
        <taxon>Bacteria</taxon>
        <taxon>Pseudomonadati</taxon>
        <taxon>Bacteroidota</taxon>
        <taxon>Cytophagia</taxon>
        <taxon>Cytophagales</taxon>
        <taxon>Cyclobacteriaceae</taxon>
        <taxon>Echinicola</taxon>
    </lineage>
</organism>
<feature type="active site" description="Nucleophile" evidence="4 5">
    <location>
        <position position="57"/>
    </location>
</feature>
<dbReference type="InterPro" id="IPR020094">
    <property type="entry name" value="TruA/RsuA/RluB/E/F_N"/>
</dbReference>
<evidence type="ECO:0000313" key="10">
    <source>
        <dbReference type="Proteomes" id="UP000619457"/>
    </source>
</evidence>